<evidence type="ECO:0000313" key="4">
    <source>
        <dbReference type="EMBL" id="MBC8602714.1"/>
    </source>
</evidence>
<feature type="signal peptide" evidence="2">
    <location>
        <begin position="1"/>
        <end position="22"/>
    </location>
</feature>
<evidence type="ECO:0000256" key="2">
    <source>
        <dbReference type="SAM" id="SignalP"/>
    </source>
</evidence>
<evidence type="ECO:0000256" key="1">
    <source>
        <dbReference type="SAM" id="Coils"/>
    </source>
</evidence>
<reference evidence="4 5" key="1">
    <citation type="submission" date="2020-08" db="EMBL/GenBank/DDBJ databases">
        <title>Genome public.</title>
        <authorList>
            <person name="Liu C."/>
            <person name="Sun Q."/>
        </authorList>
    </citation>
    <scope>NUCLEOTIDE SEQUENCE [LARGE SCALE GENOMIC DNA]</scope>
    <source>
        <strain evidence="4 5">426_9</strain>
    </source>
</reference>
<dbReference type="RefSeq" id="WP_147292119.1">
    <property type="nucleotide sequence ID" value="NZ_JACRTI010000035.1"/>
</dbReference>
<feature type="chain" id="PRO_5046264796" description="DUF6383 domain-containing protein" evidence="2">
    <location>
        <begin position="23"/>
        <end position="1421"/>
    </location>
</feature>
<accession>A0ABR7P320</accession>
<dbReference type="Pfam" id="PF19910">
    <property type="entry name" value="DUF6383"/>
    <property type="match status" value="1"/>
</dbReference>
<name>A0ABR7P320_9BACT</name>
<organism evidence="4 5">
    <name type="scientific">Parabacteroides acidifaciens</name>
    <dbReference type="NCBI Taxonomy" id="2290935"/>
    <lineage>
        <taxon>Bacteria</taxon>
        <taxon>Pseudomonadati</taxon>
        <taxon>Bacteroidota</taxon>
        <taxon>Bacteroidia</taxon>
        <taxon>Bacteroidales</taxon>
        <taxon>Tannerellaceae</taxon>
        <taxon>Parabacteroides</taxon>
    </lineage>
</organism>
<proteinExistence type="predicted"/>
<feature type="domain" description="DUF6383" evidence="3">
    <location>
        <begin position="1347"/>
        <end position="1420"/>
    </location>
</feature>
<evidence type="ECO:0000313" key="5">
    <source>
        <dbReference type="Proteomes" id="UP000629596"/>
    </source>
</evidence>
<feature type="coiled-coil region" evidence="1">
    <location>
        <begin position="477"/>
        <end position="518"/>
    </location>
</feature>
<keyword evidence="1" id="KW-0175">Coiled coil</keyword>
<protein>
    <recommendedName>
        <fullName evidence="3">DUF6383 domain-containing protein</fullName>
    </recommendedName>
</protein>
<comment type="caution">
    <text evidence="4">The sequence shown here is derived from an EMBL/GenBank/DDBJ whole genome shotgun (WGS) entry which is preliminary data.</text>
</comment>
<evidence type="ECO:0000259" key="3">
    <source>
        <dbReference type="Pfam" id="PF19910"/>
    </source>
</evidence>
<keyword evidence="5" id="KW-1185">Reference proteome</keyword>
<dbReference type="Proteomes" id="UP000629596">
    <property type="component" value="Unassembled WGS sequence"/>
</dbReference>
<keyword evidence="2" id="KW-0732">Signal</keyword>
<sequence length="1421" mass="158219">MNKLFSTLMATALVAGSVATNAAVPERPYEFRRADVRAAFPTKTVNQIQSDKWYQLRTSTHYNPRYMQADRPNPSKQEVLVQYRDMMTGKLYLRLVPAENAPLNPSLWKLVYDEDNTVGGGKWKFINKETNVELTFDPAFAASTNYQNQALGDPSWMVKSCVENWEWYNTDSQNSSDFGEVAPYAYFTKDSVITMSRSYDGYVYSRKGSKNEMINNSEAIHALKIQPVEAAPITLDSYAFNSMIDYHKPSVDKKWAKFLFFEGKQGLDDAVEITPNTGGVMDADMAYQAEDDYTAILDFYRASVSQLGGTTNPDEYESALMAANFARLDLEDAERTLYGGENSSGAEADLTNAQAFKNIVESTIQYNEGELATLQNGFDAAYDVAMMIVATAESIDNRDLQRNNNYLTQKDIFHRETDSIAKIEAAITTGSAAMSVLTGRDRQKVSMALAAFDGEKETYYNNYKIVYNNLKLFKGLLATANENLINAQNAYKAALERYNNCEKALADAEARLNTYNVANAQTQYLLNCRNHFMKLQYMNDQKGTYLMVDTAFWQGNSVSPMNANLKLKHETYNASSPAPLRARFFYNFTYYPTLDSLVIEPLNASEKSVADYTAKKSWAESWVATHFAYGSDVQANASQASNSWTNNGTEIVLKLEDLSNSGNCLTAAIADAADARPLKCRMAFNNKFTHLKRATLNPGLYTIKAKDGVNAGRYLVDNFYGMLMYDVEELDAQDYKQMPATMWVVEKYGSDCGDLVTIHNREFGAPCNDLFTGQLYEEDGRYFIIDNTYGDYFGNYMTTERMIPSGRLLLTDNYEIKPVEDKTALTSRYHGYGYIEPEVLPYTNYALRYNHNNGDKYLNVQSNELLKVTTGDNSYYELDTVYAYNGTKMTLNEFGYGAGVLDANSGVVLPQLVRQRYVLKVKDVNLIDNDTTYVAMNTAEAANGYYIARGIKDIRANGLAILSSFYLKNDQVDGDATCYALIDTRINNCCEDWYYGYRRASVVDANGYVEYNTLNNNPNDRVSAFALKENDRPLYRSIPEANVNFFRTVGNVDQKLFEDKTNETGAPASNVIDGFSYLGLAQEKMNASDESKVFIVEPLRAMAARMPQYMLAIEKDTVSDGVWCNTNTHGYFESVEDAIDQKEDATHVVFYNGYTAGRFLVNLADSVTKGSHAYNHPDMYTYKGYAVRLGFIEGVHMVITPENAAKINAFLGEGTVKAGEFFYIPTNGKTLADLKNEQGKLIPGKLFDPANTDRREYTTGKHNNWSFSFRLIEDANEGDTDNFLIESNLDGNSAIGSWNGAWVKIYNNCPVVNYITGEHNSVAGYGLTPDNVTDGEVFSLTTTEGGATSNESIEAATVRVMAKAGAVEIAGAAGKKVVITNILGQVVANAVINSDNATIAAPAGVVVVSIEGEEAVKAIVK</sequence>
<dbReference type="InterPro" id="IPR045963">
    <property type="entry name" value="DUF6383"/>
</dbReference>
<gene>
    <name evidence="4" type="ORF">H8784_13430</name>
</gene>
<dbReference type="EMBL" id="JACRTI010000035">
    <property type="protein sequence ID" value="MBC8602714.1"/>
    <property type="molecule type" value="Genomic_DNA"/>
</dbReference>